<sequence length="135" mass="15019">MPLMKSLPARKLSLDDCQKLTEFASVHGRIVRQTSVRQETTMAEAGTSPPACYHQTSLRVHRVMLRLGSNHDESDAPPQPVESNSADSDESEDEVEDIEFDSDESDGNDCVEDGARLHNYDKPQLSSETLFQVGR</sequence>
<feature type="compositionally biased region" description="Acidic residues" evidence="1">
    <location>
        <begin position="87"/>
        <end position="112"/>
    </location>
</feature>
<evidence type="ECO:0000313" key="3">
    <source>
        <dbReference type="Proteomes" id="UP001159427"/>
    </source>
</evidence>
<organism evidence="2 3">
    <name type="scientific">Porites evermanni</name>
    <dbReference type="NCBI Taxonomy" id="104178"/>
    <lineage>
        <taxon>Eukaryota</taxon>
        <taxon>Metazoa</taxon>
        <taxon>Cnidaria</taxon>
        <taxon>Anthozoa</taxon>
        <taxon>Hexacorallia</taxon>
        <taxon>Scleractinia</taxon>
        <taxon>Fungiina</taxon>
        <taxon>Poritidae</taxon>
        <taxon>Porites</taxon>
    </lineage>
</organism>
<feature type="region of interest" description="Disordered" evidence="1">
    <location>
        <begin position="65"/>
        <end position="135"/>
    </location>
</feature>
<evidence type="ECO:0000313" key="2">
    <source>
        <dbReference type="EMBL" id="CAH3016379.1"/>
    </source>
</evidence>
<protein>
    <submittedName>
        <fullName evidence="2">Uncharacterized protein</fullName>
    </submittedName>
</protein>
<dbReference type="Proteomes" id="UP001159427">
    <property type="component" value="Unassembled WGS sequence"/>
</dbReference>
<dbReference type="EMBL" id="CALNXI010000040">
    <property type="protein sequence ID" value="CAH3016379.1"/>
    <property type="molecule type" value="Genomic_DNA"/>
</dbReference>
<feature type="non-terminal residue" evidence="2">
    <location>
        <position position="135"/>
    </location>
</feature>
<keyword evidence="3" id="KW-1185">Reference proteome</keyword>
<accession>A0ABN8LN08</accession>
<feature type="compositionally biased region" description="Polar residues" evidence="1">
    <location>
        <begin position="124"/>
        <end position="135"/>
    </location>
</feature>
<comment type="caution">
    <text evidence="2">The sequence shown here is derived from an EMBL/GenBank/DDBJ whole genome shotgun (WGS) entry which is preliminary data.</text>
</comment>
<reference evidence="2 3" key="1">
    <citation type="submission" date="2022-05" db="EMBL/GenBank/DDBJ databases">
        <authorList>
            <consortium name="Genoscope - CEA"/>
            <person name="William W."/>
        </authorList>
    </citation>
    <scope>NUCLEOTIDE SEQUENCE [LARGE SCALE GENOMIC DNA]</scope>
</reference>
<proteinExistence type="predicted"/>
<evidence type="ECO:0000256" key="1">
    <source>
        <dbReference type="SAM" id="MobiDB-lite"/>
    </source>
</evidence>
<name>A0ABN8LN08_9CNID</name>
<gene>
    <name evidence="2" type="ORF">PEVE_00028824</name>
</gene>